<dbReference type="EC" id="2.3.1.-" evidence="1"/>
<name>A0A645AAX4_9ZZZZ</name>
<dbReference type="Gene3D" id="3.90.1150.10">
    <property type="entry name" value="Aspartate Aminotransferase, domain 1"/>
    <property type="match status" value="1"/>
</dbReference>
<dbReference type="EMBL" id="VSSQ01012526">
    <property type="protein sequence ID" value="MPM49441.1"/>
    <property type="molecule type" value="Genomic_DNA"/>
</dbReference>
<evidence type="ECO:0000313" key="1">
    <source>
        <dbReference type="EMBL" id="MPM49441.1"/>
    </source>
</evidence>
<organism evidence="1">
    <name type="scientific">bioreactor metagenome</name>
    <dbReference type="NCBI Taxonomy" id="1076179"/>
    <lineage>
        <taxon>unclassified sequences</taxon>
        <taxon>metagenomes</taxon>
        <taxon>ecological metagenomes</taxon>
    </lineage>
</organism>
<proteinExistence type="predicted"/>
<comment type="caution">
    <text evidence="1">The sequence shown here is derived from an EMBL/GenBank/DDBJ whole genome shotgun (WGS) entry which is preliminary data.</text>
</comment>
<keyword evidence="1" id="KW-0808">Transferase</keyword>
<dbReference type="InterPro" id="IPR015422">
    <property type="entry name" value="PyrdxlP-dep_Trfase_small"/>
</dbReference>
<accession>A0A645AAX4</accession>
<keyword evidence="1" id="KW-0012">Acyltransferase</keyword>
<dbReference type="AlphaFoldDB" id="A0A645AAX4"/>
<gene>
    <name evidence="1" type="ORF">SDC9_96171</name>
</gene>
<sequence>MGTARVRNMPSAAHTKEMLDDAIAIYKKVGQEMGIIK</sequence>
<reference evidence="1" key="1">
    <citation type="submission" date="2019-08" db="EMBL/GenBank/DDBJ databases">
        <authorList>
            <person name="Kucharzyk K."/>
            <person name="Murdoch R.W."/>
            <person name="Higgins S."/>
            <person name="Loffler F."/>
        </authorList>
    </citation>
    <scope>NUCLEOTIDE SEQUENCE</scope>
</reference>
<protein>
    <submittedName>
        <fullName evidence="1">Putative pyridoxal phosphate-dependent acyltransferase</fullName>
        <ecNumber evidence="1">2.3.1.-</ecNumber>
    </submittedName>
</protein>
<dbReference type="GO" id="GO:0016746">
    <property type="term" value="F:acyltransferase activity"/>
    <property type="evidence" value="ECO:0007669"/>
    <property type="project" value="UniProtKB-KW"/>
</dbReference>